<comment type="caution">
    <text evidence="2">The sequence shown here is derived from an EMBL/GenBank/DDBJ whole genome shotgun (WGS) entry which is preliminary data.</text>
</comment>
<gene>
    <name evidence="2" type="ORF">KUDE01_006967</name>
</gene>
<reference evidence="2" key="1">
    <citation type="submission" date="2023-04" db="EMBL/GenBank/DDBJ databases">
        <title>Chromosome-level genome of Chaenocephalus aceratus.</title>
        <authorList>
            <person name="Park H."/>
        </authorList>
    </citation>
    <scope>NUCLEOTIDE SEQUENCE</scope>
    <source>
        <strain evidence="2">DE</strain>
        <tissue evidence="2">Muscle</tissue>
    </source>
</reference>
<protein>
    <submittedName>
        <fullName evidence="2">Oxygen-regulated protein 1</fullName>
    </submittedName>
</protein>
<accession>A0AAD9B0K5</accession>
<dbReference type="Proteomes" id="UP001228049">
    <property type="component" value="Unassembled WGS sequence"/>
</dbReference>
<sequence>DVAYSSFLLDELQKAPPLHVPETSLPRLRRLAHSSVGGVTSDPDPPSKQQRWSYDEQRGGGVHSTYMGRGGAKGQAMPLPLSAQLEGVWRVHCCSPGLQDTTAARGEKPAAHNIATQTCRPPSAAANFFNRSVNASRTTHIHAKVHPFKYQT</sequence>
<feature type="non-terminal residue" evidence="2">
    <location>
        <position position="152"/>
    </location>
</feature>
<proteinExistence type="predicted"/>
<keyword evidence="3" id="KW-1185">Reference proteome</keyword>
<dbReference type="EMBL" id="JASDAP010000489">
    <property type="protein sequence ID" value="KAK1874742.1"/>
    <property type="molecule type" value="Genomic_DNA"/>
</dbReference>
<evidence type="ECO:0000313" key="3">
    <source>
        <dbReference type="Proteomes" id="UP001228049"/>
    </source>
</evidence>
<evidence type="ECO:0000256" key="1">
    <source>
        <dbReference type="SAM" id="MobiDB-lite"/>
    </source>
</evidence>
<dbReference type="AlphaFoldDB" id="A0AAD9B0K5"/>
<evidence type="ECO:0000313" key="2">
    <source>
        <dbReference type="EMBL" id="KAK1874742.1"/>
    </source>
</evidence>
<organism evidence="2 3">
    <name type="scientific">Dissostichus eleginoides</name>
    <name type="common">Patagonian toothfish</name>
    <name type="synonym">Dissostichus amissus</name>
    <dbReference type="NCBI Taxonomy" id="100907"/>
    <lineage>
        <taxon>Eukaryota</taxon>
        <taxon>Metazoa</taxon>
        <taxon>Chordata</taxon>
        <taxon>Craniata</taxon>
        <taxon>Vertebrata</taxon>
        <taxon>Euteleostomi</taxon>
        <taxon>Actinopterygii</taxon>
        <taxon>Neopterygii</taxon>
        <taxon>Teleostei</taxon>
        <taxon>Neoteleostei</taxon>
        <taxon>Acanthomorphata</taxon>
        <taxon>Eupercaria</taxon>
        <taxon>Perciformes</taxon>
        <taxon>Notothenioidei</taxon>
        <taxon>Nototheniidae</taxon>
        <taxon>Dissostichus</taxon>
    </lineage>
</organism>
<feature type="region of interest" description="Disordered" evidence="1">
    <location>
        <begin position="31"/>
        <end position="73"/>
    </location>
</feature>
<name>A0AAD9B0K5_DISEL</name>